<protein>
    <submittedName>
        <fullName evidence="1">Uncharacterized protein</fullName>
    </submittedName>
</protein>
<reference evidence="1 2" key="1">
    <citation type="submission" date="2021-06" db="EMBL/GenBank/DDBJ databases">
        <title>Caerostris extrusa draft genome.</title>
        <authorList>
            <person name="Kono N."/>
            <person name="Arakawa K."/>
        </authorList>
    </citation>
    <scope>NUCLEOTIDE SEQUENCE [LARGE SCALE GENOMIC DNA]</scope>
</reference>
<organism evidence="1 2">
    <name type="scientific">Caerostris extrusa</name>
    <name type="common">Bark spider</name>
    <name type="synonym">Caerostris bankana</name>
    <dbReference type="NCBI Taxonomy" id="172846"/>
    <lineage>
        <taxon>Eukaryota</taxon>
        <taxon>Metazoa</taxon>
        <taxon>Ecdysozoa</taxon>
        <taxon>Arthropoda</taxon>
        <taxon>Chelicerata</taxon>
        <taxon>Arachnida</taxon>
        <taxon>Araneae</taxon>
        <taxon>Araneomorphae</taxon>
        <taxon>Entelegynae</taxon>
        <taxon>Araneoidea</taxon>
        <taxon>Araneidae</taxon>
        <taxon>Caerostris</taxon>
    </lineage>
</organism>
<proteinExistence type="predicted"/>
<dbReference type="AlphaFoldDB" id="A0AAV4WKH2"/>
<dbReference type="EMBL" id="BPLR01016230">
    <property type="protein sequence ID" value="GIY82279.1"/>
    <property type="molecule type" value="Genomic_DNA"/>
</dbReference>
<keyword evidence="2" id="KW-1185">Reference proteome</keyword>
<comment type="caution">
    <text evidence="1">The sequence shown here is derived from an EMBL/GenBank/DDBJ whole genome shotgun (WGS) entry which is preliminary data.</text>
</comment>
<sequence>MPKDPKWWDREEKGLNLETEGGDVEGAWSECERRRDGIRDGRGCQKDCSGYRIAHRPSIGRTTRFLLIHVTRNP</sequence>
<gene>
    <name evidence="1" type="ORF">CEXT_266801</name>
</gene>
<accession>A0AAV4WKH2</accession>
<evidence type="ECO:0000313" key="2">
    <source>
        <dbReference type="Proteomes" id="UP001054945"/>
    </source>
</evidence>
<name>A0AAV4WKH2_CAEEX</name>
<dbReference type="Proteomes" id="UP001054945">
    <property type="component" value="Unassembled WGS sequence"/>
</dbReference>
<evidence type="ECO:0000313" key="1">
    <source>
        <dbReference type="EMBL" id="GIY82279.1"/>
    </source>
</evidence>